<dbReference type="Pfam" id="PF03446">
    <property type="entry name" value="NAD_binding_2"/>
    <property type="match status" value="1"/>
</dbReference>
<dbReference type="PIRSF" id="PIRSF000103">
    <property type="entry name" value="HIBADH"/>
    <property type="match status" value="1"/>
</dbReference>
<dbReference type="EMBL" id="BASZ01000008">
    <property type="protein sequence ID" value="GAD50274.1"/>
    <property type="molecule type" value="Genomic_DNA"/>
</dbReference>
<dbReference type="InterPro" id="IPR008927">
    <property type="entry name" value="6-PGluconate_DH-like_C_sf"/>
</dbReference>
<dbReference type="GO" id="GO:0051287">
    <property type="term" value="F:NAD binding"/>
    <property type="evidence" value="ECO:0007669"/>
    <property type="project" value="InterPro"/>
</dbReference>
<evidence type="ECO:0000256" key="1">
    <source>
        <dbReference type="ARBA" id="ARBA00023002"/>
    </source>
</evidence>
<dbReference type="SUPFAM" id="SSF48179">
    <property type="entry name" value="6-phosphogluconate dehydrogenase C-terminal domain-like"/>
    <property type="match status" value="1"/>
</dbReference>
<evidence type="ECO:0000259" key="5">
    <source>
        <dbReference type="Pfam" id="PF14833"/>
    </source>
</evidence>
<dbReference type="InterPro" id="IPR029154">
    <property type="entry name" value="HIBADH-like_NADP-bd"/>
</dbReference>
<dbReference type="InterPro" id="IPR013328">
    <property type="entry name" value="6PGD_dom2"/>
</dbReference>
<name>U2ZY14_9SPHN</name>
<feature type="domain" description="6-phosphogluconate dehydrogenase NADP-binding" evidence="4">
    <location>
        <begin position="6"/>
        <end position="141"/>
    </location>
</feature>
<reference evidence="6 7" key="1">
    <citation type="submission" date="2013-09" db="EMBL/GenBank/DDBJ databases">
        <title>Whole genome shotgun sequence of Novosphingobium tardaugens NBRC 16725.</title>
        <authorList>
            <person name="Isaki S."/>
            <person name="Hosoyama A."/>
            <person name="Tsuchikane K."/>
            <person name="Katsumata H."/>
            <person name="Ando Y."/>
            <person name="Yamazaki S."/>
            <person name="Fujita N."/>
        </authorList>
    </citation>
    <scope>NUCLEOTIDE SEQUENCE [LARGE SCALE GENOMIC DNA]</scope>
    <source>
        <strain evidence="6 7">NBRC 16725</strain>
    </source>
</reference>
<feature type="domain" description="3-hydroxyisobutyrate dehydrogenase-like NAD-binding" evidence="5">
    <location>
        <begin position="145"/>
        <end position="262"/>
    </location>
</feature>
<dbReference type="Gene3D" id="1.10.1040.10">
    <property type="entry name" value="N-(1-d-carboxylethyl)-l-norvaline Dehydrogenase, domain 2"/>
    <property type="match status" value="1"/>
</dbReference>
<accession>U2ZY14</accession>
<protein>
    <submittedName>
        <fullName evidence="6">Putative oxidoreductase</fullName>
    </submittedName>
</protein>
<evidence type="ECO:0000256" key="3">
    <source>
        <dbReference type="PIRSR" id="PIRSR000103-1"/>
    </source>
</evidence>
<dbReference type="GO" id="GO:0050661">
    <property type="term" value="F:NADP binding"/>
    <property type="evidence" value="ECO:0007669"/>
    <property type="project" value="InterPro"/>
</dbReference>
<organism evidence="6 7">
    <name type="scientific">Caenibius tardaugens NBRC 16725</name>
    <dbReference type="NCBI Taxonomy" id="1219035"/>
    <lineage>
        <taxon>Bacteria</taxon>
        <taxon>Pseudomonadati</taxon>
        <taxon>Pseudomonadota</taxon>
        <taxon>Alphaproteobacteria</taxon>
        <taxon>Sphingomonadales</taxon>
        <taxon>Erythrobacteraceae</taxon>
        <taxon>Caenibius</taxon>
    </lineage>
</organism>
<evidence type="ECO:0000313" key="7">
    <source>
        <dbReference type="Proteomes" id="UP000016568"/>
    </source>
</evidence>
<feature type="active site" evidence="3">
    <location>
        <position position="151"/>
    </location>
</feature>
<dbReference type="PANTHER" id="PTHR22981">
    <property type="entry name" value="3-HYDROXYISOBUTYRATE DEHYDROGENASE-RELATED"/>
    <property type="match status" value="1"/>
</dbReference>
<dbReference type="Pfam" id="PF14833">
    <property type="entry name" value="NAD_binding_11"/>
    <property type="match status" value="1"/>
</dbReference>
<evidence type="ECO:0000259" key="4">
    <source>
        <dbReference type="Pfam" id="PF03446"/>
    </source>
</evidence>
<dbReference type="SUPFAM" id="SSF51735">
    <property type="entry name" value="NAD(P)-binding Rossmann-fold domains"/>
    <property type="match status" value="1"/>
</dbReference>
<dbReference type="Proteomes" id="UP000016568">
    <property type="component" value="Unassembled WGS sequence"/>
</dbReference>
<dbReference type="Gene3D" id="3.40.50.720">
    <property type="entry name" value="NAD(P)-binding Rossmann-like Domain"/>
    <property type="match status" value="1"/>
</dbReference>
<dbReference type="InterPro" id="IPR036291">
    <property type="entry name" value="NAD(P)-bd_dom_sf"/>
</dbReference>
<dbReference type="PANTHER" id="PTHR22981:SF80">
    <property type="entry name" value="BLR4309 PROTEIN"/>
    <property type="match status" value="1"/>
</dbReference>
<dbReference type="InterPro" id="IPR015815">
    <property type="entry name" value="HIBADH-related"/>
</dbReference>
<dbReference type="AlphaFoldDB" id="U2ZY14"/>
<comment type="caution">
    <text evidence="6">The sequence shown here is derived from an EMBL/GenBank/DDBJ whole genome shotgun (WGS) entry which is preliminary data.</text>
</comment>
<sequence>MVSAFGADASVFDAVPAALAGFEKEAALAASPAAMGGDVEVVGVCVRDDADVHAVVDGESGLLRTMRDGVIAIHSTVRPSTVRDLAQIAAKQGVALIDAAVSGGPDGAGKGALTAMVGGDPIALERARPMIASYCSDIIHAGATGAGMALKLCNNLVTYSELSAAVEAYRLADALGLDHEQLSAVMTNNGNLTPSMRQYVGFRRNGTDIMGKDAFLATQDALVILGEKDLALALEAAAESGIAIPVTEQVRTRFERVIMEGLKS</sequence>
<keyword evidence="7" id="KW-1185">Reference proteome</keyword>
<keyword evidence="2" id="KW-0520">NAD</keyword>
<proteinExistence type="predicted"/>
<gene>
    <name evidence="6" type="ORF">NT2_08_00610</name>
</gene>
<keyword evidence="1" id="KW-0560">Oxidoreductase</keyword>
<dbReference type="GO" id="GO:0016616">
    <property type="term" value="F:oxidoreductase activity, acting on the CH-OH group of donors, NAD or NADP as acceptor"/>
    <property type="evidence" value="ECO:0007669"/>
    <property type="project" value="TreeGrafter"/>
</dbReference>
<evidence type="ECO:0000256" key="2">
    <source>
        <dbReference type="ARBA" id="ARBA00023027"/>
    </source>
</evidence>
<evidence type="ECO:0000313" key="6">
    <source>
        <dbReference type="EMBL" id="GAD50274.1"/>
    </source>
</evidence>
<dbReference type="eggNOG" id="COG2084">
    <property type="taxonomic scope" value="Bacteria"/>
</dbReference>
<dbReference type="InterPro" id="IPR006115">
    <property type="entry name" value="6PGDH_NADP-bd"/>
</dbReference>